<dbReference type="PROSITE" id="PS00109">
    <property type="entry name" value="PROTEIN_KINASE_TYR"/>
    <property type="match status" value="1"/>
</dbReference>
<reference evidence="3 4" key="1">
    <citation type="submission" date="2024-03" db="EMBL/GenBank/DDBJ databases">
        <title>Draft genome sequence of Klenkia sp. LSe6-5.</title>
        <authorList>
            <person name="Duangmal K."/>
            <person name="Chantavorakit T."/>
        </authorList>
    </citation>
    <scope>NUCLEOTIDE SEQUENCE [LARGE SCALE GENOMIC DNA]</scope>
    <source>
        <strain evidence="3 4">LSe6-5</strain>
    </source>
</reference>
<evidence type="ECO:0000259" key="2">
    <source>
        <dbReference type="Pfam" id="PF01636"/>
    </source>
</evidence>
<organism evidence="3 4">
    <name type="scientific">Klenkia sesuvii</name>
    <dbReference type="NCBI Taxonomy" id="3103137"/>
    <lineage>
        <taxon>Bacteria</taxon>
        <taxon>Bacillati</taxon>
        <taxon>Actinomycetota</taxon>
        <taxon>Actinomycetes</taxon>
        <taxon>Geodermatophilales</taxon>
        <taxon>Geodermatophilaceae</taxon>
        <taxon>Klenkia</taxon>
    </lineage>
</organism>
<feature type="domain" description="Aminoglycoside phosphotransferase" evidence="2">
    <location>
        <begin position="34"/>
        <end position="273"/>
    </location>
</feature>
<dbReference type="RefSeq" id="WP_336403334.1">
    <property type="nucleotide sequence ID" value="NZ_JBAPLU010000004.1"/>
</dbReference>
<comment type="caution">
    <text evidence="3">The sequence shown here is derived from an EMBL/GenBank/DDBJ whole genome shotgun (WGS) entry which is preliminary data.</text>
</comment>
<name>A0ABU8DRC4_9ACTN</name>
<gene>
    <name evidence="3" type="ORF">TEK04_05620</name>
</gene>
<dbReference type="Gene3D" id="3.90.1200.10">
    <property type="match status" value="1"/>
</dbReference>
<evidence type="ECO:0000313" key="4">
    <source>
        <dbReference type="Proteomes" id="UP001361570"/>
    </source>
</evidence>
<sequence length="333" mass="36243">MDQTWARRTAGAALQRYGLHDADLQFVKFRENWVFRATCDGADYAVRLHRPGLHTAEAVGTELAYLSALQQRGFPVPEPVRTTDGELICAVEDGPGGTVLVCVMRWVVGGRQLGDAGAAFDGSSPITPEDLHRVGQLAGALHNHLTELGRLPGFDRDAWDGPGLLGAQALWGDPLALPALSAPDRELLSGAVDRLAADLADLGDGPDVYGVIHADLTPENVLVRGSEFVVIDFDDFGEGWHLFELATVLFFFRPHPRFAEFVDAVVSGYRTQRELDDRQLAHWTGMLLARGLTYLGWAAARPGEETAAWIAEEVVPVVVALAQEYLAERAELV</sequence>
<dbReference type="Gene3D" id="3.30.200.20">
    <property type="entry name" value="Phosphorylase Kinase, domain 1"/>
    <property type="match status" value="1"/>
</dbReference>
<evidence type="ECO:0000313" key="3">
    <source>
        <dbReference type="EMBL" id="MEI4271193.1"/>
    </source>
</evidence>
<protein>
    <submittedName>
        <fullName evidence="3">Phosphotransferase</fullName>
    </submittedName>
</protein>
<dbReference type="InterPro" id="IPR002575">
    <property type="entry name" value="Aminoglycoside_PTrfase"/>
</dbReference>
<dbReference type="PANTHER" id="PTHR21064:SF6">
    <property type="entry name" value="AMINOGLYCOSIDE PHOSPHOTRANSFERASE DOMAIN-CONTAINING PROTEIN"/>
    <property type="match status" value="1"/>
</dbReference>
<keyword evidence="4" id="KW-1185">Reference proteome</keyword>
<dbReference type="InterPro" id="IPR008266">
    <property type="entry name" value="Tyr_kinase_AS"/>
</dbReference>
<dbReference type="PANTHER" id="PTHR21064">
    <property type="entry name" value="AMINOGLYCOSIDE PHOSPHOTRANSFERASE DOMAIN-CONTAINING PROTEIN-RELATED"/>
    <property type="match status" value="1"/>
</dbReference>
<proteinExistence type="inferred from homology"/>
<dbReference type="InterPro" id="IPR011009">
    <property type="entry name" value="Kinase-like_dom_sf"/>
</dbReference>
<dbReference type="Pfam" id="PF01636">
    <property type="entry name" value="APH"/>
    <property type="match status" value="1"/>
</dbReference>
<accession>A0ABU8DRC4</accession>
<dbReference type="InterPro" id="IPR050249">
    <property type="entry name" value="Pseudomonas-type_ThrB"/>
</dbReference>
<evidence type="ECO:0000256" key="1">
    <source>
        <dbReference type="ARBA" id="ARBA00038240"/>
    </source>
</evidence>
<dbReference type="SUPFAM" id="SSF56112">
    <property type="entry name" value="Protein kinase-like (PK-like)"/>
    <property type="match status" value="1"/>
</dbReference>
<dbReference type="Proteomes" id="UP001361570">
    <property type="component" value="Unassembled WGS sequence"/>
</dbReference>
<comment type="similarity">
    <text evidence="1">Belongs to the pseudomonas-type ThrB family.</text>
</comment>
<dbReference type="EMBL" id="JBAPLU010000004">
    <property type="protein sequence ID" value="MEI4271193.1"/>
    <property type="molecule type" value="Genomic_DNA"/>
</dbReference>